<feature type="transmembrane region" description="Helical" evidence="24">
    <location>
        <begin position="48"/>
        <end position="67"/>
    </location>
</feature>
<proteinExistence type="inferred from homology"/>
<evidence type="ECO:0000256" key="16">
    <source>
        <dbReference type="ARBA" id="ARBA00023209"/>
    </source>
</evidence>
<dbReference type="GO" id="GO:0016024">
    <property type="term" value="P:CDP-diacylglycerol biosynthetic process"/>
    <property type="evidence" value="ECO:0007669"/>
    <property type="project" value="TreeGrafter"/>
</dbReference>
<dbReference type="EMBL" id="CP033433">
    <property type="protein sequence ID" value="AYQ72015.1"/>
    <property type="molecule type" value="Genomic_DNA"/>
</dbReference>
<evidence type="ECO:0000256" key="11">
    <source>
        <dbReference type="ARBA" id="ARBA00022692"/>
    </source>
</evidence>
<sequence length="266" mass="28796">MVQRIVTGVVAGAAFAGLLWLGGWYYAALLLVMAFIGYHEYVKLNGQAWARWDVIAAFVGVLLLTLTRLPDGWGIDLPSFETVVWILMFLLLSATVFSKNKTTLEHAALLFLGAVYVGTGFHYMLATREMPHGIFWSAITFVCIWSSDAGAYFVGKAIGKTKLWPAISPNKTIEGSVGGLVLAIVAGLIFAWCRPEWLGYAQAAAIGAVAAVAGQLGDLIQSAYKRWRGVKDSGQLLPGHGGILDRTDSWLIVFPLVHLLGLLTVN</sequence>
<evidence type="ECO:0000256" key="4">
    <source>
        <dbReference type="ARBA" id="ARBA00005189"/>
    </source>
</evidence>
<evidence type="ECO:0000256" key="2">
    <source>
        <dbReference type="ARBA" id="ARBA00004651"/>
    </source>
</evidence>
<keyword evidence="17" id="KW-1208">Phospholipid metabolism</keyword>
<comment type="pathway">
    <text evidence="3">Phospholipid metabolism; CDP-diacylglycerol biosynthesis; CDP-diacylglycerol from sn-glycerol 3-phosphate: step 3/3.</text>
</comment>
<evidence type="ECO:0000256" key="15">
    <source>
        <dbReference type="ARBA" id="ARBA00023136"/>
    </source>
</evidence>
<gene>
    <name evidence="25" type="ORF">EAV92_05185</name>
</gene>
<evidence type="ECO:0000256" key="3">
    <source>
        <dbReference type="ARBA" id="ARBA00005119"/>
    </source>
</evidence>
<evidence type="ECO:0000256" key="10">
    <source>
        <dbReference type="ARBA" id="ARBA00022679"/>
    </source>
</evidence>
<keyword evidence="12 25" id="KW-0548">Nucleotidyltransferase</keyword>
<reference evidence="25 26" key="1">
    <citation type="submission" date="2018-10" db="EMBL/GenBank/DDBJ databases">
        <title>Genome Sequence of Cohnella sp.</title>
        <authorList>
            <person name="Srinivasan S."/>
            <person name="Kim M.K."/>
        </authorList>
    </citation>
    <scope>NUCLEOTIDE SEQUENCE [LARGE SCALE GENOMIC DNA]</scope>
    <source>
        <strain evidence="25 26">18JY8-7</strain>
    </source>
</reference>
<evidence type="ECO:0000256" key="19">
    <source>
        <dbReference type="ARBA" id="ARBA00031825"/>
    </source>
</evidence>
<keyword evidence="14" id="KW-0443">Lipid metabolism</keyword>
<evidence type="ECO:0000256" key="1">
    <source>
        <dbReference type="ARBA" id="ARBA00001698"/>
    </source>
</evidence>
<feature type="transmembrane region" description="Helical" evidence="24">
    <location>
        <begin position="79"/>
        <end position="97"/>
    </location>
</feature>
<keyword evidence="9" id="KW-0444">Lipid biosynthesis</keyword>
<organism evidence="25 26">
    <name type="scientific">Cohnella candidum</name>
    <dbReference type="NCBI Taxonomy" id="2674991"/>
    <lineage>
        <taxon>Bacteria</taxon>
        <taxon>Bacillati</taxon>
        <taxon>Bacillota</taxon>
        <taxon>Bacilli</taxon>
        <taxon>Bacillales</taxon>
        <taxon>Paenibacillaceae</taxon>
        <taxon>Cohnella</taxon>
    </lineage>
</organism>
<dbReference type="PANTHER" id="PTHR46382">
    <property type="entry name" value="PHOSPHATIDATE CYTIDYLYLTRANSFERASE"/>
    <property type="match status" value="1"/>
</dbReference>
<evidence type="ECO:0000256" key="18">
    <source>
        <dbReference type="ARBA" id="ARBA00029893"/>
    </source>
</evidence>
<evidence type="ECO:0000256" key="5">
    <source>
        <dbReference type="ARBA" id="ARBA00010185"/>
    </source>
</evidence>
<evidence type="ECO:0000256" key="12">
    <source>
        <dbReference type="ARBA" id="ARBA00022695"/>
    </source>
</evidence>
<feature type="transmembrane region" description="Helical" evidence="24">
    <location>
        <begin position="12"/>
        <end position="36"/>
    </location>
</feature>
<evidence type="ECO:0000256" key="7">
    <source>
        <dbReference type="ARBA" id="ARBA00019373"/>
    </source>
</evidence>
<evidence type="ECO:0000256" key="13">
    <source>
        <dbReference type="ARBA" id="ARBA00022989"/>
    </source>
</evidence>
<evidence type="ECO:0000256" key="8">
    <source>
        <dbReference type="ARBA" id="ARBA00022475"/>
    </source>
</evidence>
<keyword evidence="10 25" id="KW-0808">Transferase</keyword>
<feature type="transmembrane region" description="Helical" evidence="24">
    <location>
        <begin position="175"/>
        <end position="192"/>
    </location>
</feature>
<accession>A0A3G3JUV6</accession>
<keyword evidence="8" id="KW-1003">Cell membrane</keyword>
<dbReference type="Proteomes" id="UP000269097">
    <property type="component" value="Chromosome"/>
</dbReference>
<feature type="transmembrane region" description="Helical" evidence="24">
    <location>
        <begin position="109"/>
        <end position="127"/>
    </location>
</feature>
<evidence type="ECO:0000313" key="25">
    <source>
        <dbReference type="EMBL" id="AYQ72015.1"/>
    </source>
</evidence>
<keyword evidence="26" id="KW-1185">Reference proteome</keyword>
<evidence type="ECO:0000256" key="22">
    <source>
        <dbReference type="ARBA" id="ARBA00032743"/>
    </source>
</evidence>
<comment type="catalytic activity">
    <reaction evidence="1">
        <text>a 1,2-diacyl-sn-glycero-3-phosphate + CTP + H(+) = a CDP-1,2-diacyl-sn-glycerol + diphosphate</text>
        <dbReference type="Rhea" id="RHEA:16229"/>
        <dbReference type="ChEBI" id="CHEBI:15378"/>
        <dbReference type="ChEBI" id="CHEBI:33019"/>
        <dbReference type="ChEBI" id="CHEBI:37563"/>
        <dbReference type="ChEBI" id="CHEBI:58332"/>
        <dbReference type="ChEBI" id="CHEBI:58608"/>
        <dbReference type="EC" id="2.7.7.41"/>
    </reaction>
</comment>
<evidence type="ECO:0000256" key="24">
    <source>
        <dbReference type="SAM" id="Phobius"/>
    </source>
</evidence>
<dbReference type="EC" id="2.7.7.41" evidence="6"/>
<name>A0A3G3JUV6_9BACL</name>
<dbReference type="PANTHER" id="PTHR46382:SF1">
    <property type="entry name" value="PHOSPHATIDATE CYTIDYLYLTRANSFERASE"/>
    <property type="match status" value="1"/>
</dbReference>
<keyword evidence="16" id="KW-0594">Phospholipid biosynthesis</keyword>
<evidence type="ECO:0000256" key="14">
    <source>
        <dbReference type="ARBA" id="ARBA00023098"/>
    </source>
</evidence>
<evidence type="ECO:0000256" key="20">
    <source>
        <dbReference type="ARBA" id="ARBA00032253"/>
    </source>
</evidence>
<comment type="subcellular location">
    <subcellularLocation>
        <location evidence="2">Cell membrane</location>
        <topology evidence="2">Multi-pass membrane protein</topology>
    </subcellularLocation>
</comment>
<evidence type="ECO:0000313" key="26">
    <source>
        <dbReference type="Proteomes" id="UP000269097"/>
    </source>
</evidence>
<keyword evidence="13 24" id="KW-1133">Transmembrane helix</keyword>
<evidence type="ECO:0000256" key="21">
    <source>
        <dbReference type="ARBA" id="ARBA00032396"/>
    </source>
</evidence>
<protein>
    <recommendedName>
        <fullName evidence="7">Phosphatidate cytidylyltransferase</fullName>
        <ecNumber evidence="6">2.7.7.41</ecNumber>
    </recommendedName>
    <alternativeName>
        <fullName evidence="20">CDP-DAG synthase</fullName>
    </alternativeName>
    <alternativeName>
        <fullName evidence="22">CDP-DG synthase</fullName>
    </alternativeName>
    <alternativeName>
        <fullName evidence="18">CDP-diacylglycerol synthase</fullName>
    </alternativeName>
    <alternativeName>
        <fullName evidence="21">CDP-diglyceride pyrophosphorylase</fullName>
    </alternativeName>
    <alternativeName>
        <fullName evidence="23">CDP-diglyceride synthase</fullName>
    </alternativeName>
    <alternativeName>
        <fullName evidence="19">CTP:phosphatidate cytidylyltransferase</fullName>
    </alternativeName>
</protein>
<feature type="transmembrane region" description="Helical" evidence="24">
    <location>
        <begin position="133"/>
        <end position="154"/>
    </location>
</feature>
<evidence type="ECO:0000256" key="17">
    <source>
        <dbReference type="ARBA" id="ARBA00023264"/>
    </source>
</evidence>
<dbReference type="AlphaFoldDB" id="A0A3G3JUV6"/>
<evidence type="ECO:0000256" key="6">
    <source>
        <dbReference type="ARBA" id="ARBA00012487"/>
    </source>
</evidence>
<dbReference type="Pfam" id="PF01148">
    <property type="entry name" value="CTP_transf_1"/>
    <property type="match status" value="1"/>
</dbReference>
<dbReference type="KEGG" id="coh:EAV92_05185"/>
<evidence type="ECO:0000256" key="23">
    <source>
        <dbReference type="ARBA" id="ARBA00033406"/>
    </source>
</evidence>
<feature type="transmembrane region" description="Helical" evidence="24">
    <location>
        <begin position="198"/>
        <end position="220"/>
    </location>
</feature>
<evidence type="ECO:0000256" key="9">
    <source>
        <dbReference type="ARBA" id="ARBA00022516"/>
    </source>
</evidence>
<dbReference type="GO" id="GO:0005886">
    <property type="term" value="C:plasma membrane"/>
    <property type="evidence" value="ECO:0007669"/>
    <property type="project" value="UniProtKB-SubCell"/>
</dbReference>
<dbReference type="RefSeq" id="WP_123040076.1">
    <property type="nucleotide sequence ID" value="NZ_CP033433.1"/>
</dbReference>
<dbReference type="GO" id="GO:0004605">
    <property type="term" value="F:phosphatidate cytidylyltransferase activity"/>
    <property type="evidence" value="ECO:0007669"/>
    <property type="project" value="UniProtKB-EC"/>
</dbReference>
<comment type="pathway">
    <text evidence="4">Lipid metabolism.</text>
</comment>
<keyword evidence="15 24" id="KW-0472">Membrane</keyword>
<keyword evidence="11 24" id="KW-0812">Transmembrane</keyword>
<comment type="similarity">
    <text evidence="5">Belongs to the CDS family.</text>
</comment>